<dbReference type="EMBL" id="LWMW01000097">
    <property type="protein sequence ID" value="KZX16234.1"/>
    <property type="molecule type" value="Genomic_DNA"/>
</dbReference>
<organism evidence="1 2">
    <name type="scientific">Methanobrevibacter cuticularis</name>
    <dbReference type="NCBI Taxonomy" id="47311"/>
    <lineage>
        <taxon>Archaea</taxon>
        <taxon>Methanobacteriati</taxon>
        <taxon>Methanobacteriota</taxon>
        <taxon>Methanomada group</taxon>
        <taxon>Methanobacteria</taxon>
        <taxon>Methanobacteriales</taxon>
        <taxon>Methanobacteriaceae</taxon>
        <taxon>Methanobrevibacter</taxon>
    </lineage>
</organism>
<keyword evidence="2" id="KW-1185">Reference proteome</keyword>
<evidence type="ECO:0000313" key="2">
    <source>
        <dbReference type="Proteomes" id="UP000077275"/>
    </source>
</evidence>
<reference evidence="1 2" key="1">
    <citation type="submission" date="2016-04" db="EMBL/GenBank/DDBJ databases">
        <title>Genome sequence of Methanobrevibacter cuticularis DSM 11139.</title>
        <authorList>
            <person name="Poehlein A."/>
            <person name="Seedorf H."/>
            <person name="Daniel R."/>
        </authorList>
    </citation>
    <scope>NUCLEOTIDE SEQUENCE [LARGE SCALE GENOMIC DNA]</scope>
    <source>
        <strain evidence="1 2">DSM 11139</strain>
    </source>
</reference>
<evidence type="ECO:0000313" key="1">
    <source>
        <dbReference type="EMBL" id="KZX16234.1"/>
    </source>
</evidence>
<accession>A0A166E3C2</accession>
<sequence>MITITKKEEIVFNQIKIFNLEYDEGIPENIIKMELGIYEHELKEILNELADKNLIKYDNKRVKLGNFEKEITAVDSRKEVIRAELDVKEQNSLEVIKNLVDENNIVSKYILEGHLLYGDLKLSNFRMYHIILSLENKNILKHINKKDGEYYKLIG</sequence>
<name>A0A166E3C2_9EURY</name>
<dbReference type="AlphaFoldDB" id="A0A166E3C2"/>
<protein>
    <submittedName>
        <fullName evidence="1">Uncharacterized protein</fullName>
    </submittedName>
</protein>
<proteinExistence type="predicted"/>
<comment type="caution">
    <text evidence="1">The sequence shown here is derived from an EMBL/GenBank/DDBJ whole genome shotgun (WGS) entry which is preliminary data.</text>
</comment>
<dbReference type="RefSeq" id="WP_067259554.1">
    <property type="nucleotide sequence ID" value="NZ_LWMW01000097.1"/>
</dbReference>
<dbReference type="Proteomes" id="UP000077275">
    <property type="component" value="Unassembled WGS sequence"/>
</dbReference>
<dbReference type="PATRIC" id="fig|47311.3.peg.1071"/>
<dbReference type="OrthoDB" id="81275at2157"/>
<gene>
    <name evidence="1" type="ORF">MBCUT_09700</name>
</gene>